<reference evidence="8" key="1">
    <citation type="submission" date="2021-06" db="EMBL/GenBank/DDBJ databases">
        <authorList>
            <person name="Hodson N. C."/>
            <person name="Mongue J. A."/>
            <person name="Jaron S. K."/>
        </authorList>
    </citation>
    <scope>NUCLEOTIDE SEQUENCE</scope>
</reference>
<protein>
    <recommendedName>
        <fullName evidence="7">G-protein coupled receptors family 2 profile 2 domain-containing protein</fullName>
    </recommendedName>
</protein>
<dbReference type="InterPro" id="IPR052808">
    <property type="entry name" value="GPCR_Mth-like"/>
</dbReference>
<dbReference type="OrthoDB" id="6134459at2759"/>
<keyword evidence="6" id="KW-0732">Signal</keyword>
<keyword evidence="9" id="KW-1185">Reference proteome</keyword>
<feature type="transmembrane region" description="Helical" evidence="5">
    <location>
        <begin position="555"/>
        <end position="578"/>
    </location>
</feature>
<keyword evidence="4 5" id="KW-0472">Membrane</keyword>
<sequence>MPGRSSSSVFFVLIALNAILTIGLAHVEEAENLAHVPIVFQWCGTGGNSQVENVDQISSRVIQITENLSEGQEKFAIRLQVGNLSCSMGVNATELTIDLGRPPLEDNIIYESEFTSNGYFRVGNYYYPPDGFCIARWTSSDVVVRVCGEMNEEGVWSFPDCGATNPCLPKCCAMNMLMTYAVDEYPECSPKFSNSARVDPFLHDKEFQKDNHKTPVYYYKHDLIGLLYDFVHARADIEHEQVYNVHKICFRIEENGNLQYLYHYDWIPVAPSNYCVDGIQLFNSSNDLFQGKEGQYGFMVNYIPVVRRDAEAYPILYGTAYLSASIFLLLTFLVYALLWQEQKIQGWVVMSHSATMFFLYCFSGTTNVIELMQRSGDDTRTLLCVAFAAVAHFLYLSNFCWLTVTCFNLYWRFRGLNMISPSSRNYGLYFLYALFGWGLPLVFVTISLVLDKIFSYDLCNLVLVPKYGAESCFVYKGSYGPYMIYPVAGLLCLNVTLFSFTAYNFYAYQKSTKIARENASDGNKLIVLIAKLFFVMGFTWIFEFIGWMFTGADRTWYWAIPDMINCLQALAIFVIYVCKPSIAASLRKRYPILIPFLSVPSVFKGSVLSQETGSVQVSTQMSGRGS</sequence>
<feature type="chain" id="PRO_5035243061" description="G-protein coupled receptors family 2 profile 2 domain-containing protein" evidence="6">
    <location>
        <begin position="26"/>
        <end position="626"/>
    </location>
</feature>
<dbReference type="InterPro" id="IPR017981">
    <property type="entry name" value="GPCR_2-like_7TM"/>
</dbReference>
<evidence type="ECO:0000313" key="8">
    <source>
        <dbReference type="EMBL" id="CAG7720520.1"/>
    </source>
</evidence>
<dbReference type="GO" id="GO:0004930">
    <property type="term" value="F:G protein-coupled receptor activity"/>
    <property type="evidence" value="ECO:0007669"/>
    <property type="project" value="InterPro"/>
</dbReference>
<evidence type="ECO:0000256" key="6">
    <source>
        <dbReference type="SAM" id="SignalP"/>
    </source>
</evidence>
<dbReference type="EMBL" id="CAJVCH010071329">
    <property type="protein sequence ID" value="CAG7720520.1"/>
    <property type="molecule type" value="Genomic_DNA"/>
</dbReference>
<evidence type="ECO:0000313" key="9">
    <source>
        <dbReference type="Proteomes" id="UP000708208"/>
    </source>
</evidence>
<feature type="transmembrane region" description="Helical" evidence="5">
    <location>
        <begin position="315"/>
        <end position="339"/>
    </location>
</feature>
<dbReference type="AlphaFoldDB" id="A0A8J2JHV5"/>
<proteinExistence type="predicted"/>
<feature type="transmembrane region" description="Helical" evidence="5">
    <location>
        <begin position="428"/>
        <end position="450"/>
    </location>
</feature>
<feature type="transmembrane region" description="Helical" evidence="5">
    <location>
        <begin position="525"/>
        <end position="549"/>
    </location>
</feature>
<accession>A0A8J2JHV5</accession>
<comment type="subcellular location">
    <subcellularLocation>
        <location evidence="1">Membrane</location>
        <topology evidence="1">Multi-pass membrane protein</topology>
    </subcellularLocation>
</comment>
<evidence type="ECO:0000256" key="3">
    <source>
        <dbReference type="ARBA" id="ARBA00022989"/>
    </source>
</evidence>
<dbReference type="PANTHER" id="PTHR46953">
    <property type="entry name" value="G-PROTEIN COUPLED RECEPTOR MTH-LIKE 1-RELATED"/>
    <property type="match status" value="1"/>
</dbReference>
<evidence type="ECO:0000259" key="7">
    <source>
        <dbReference type="PROSITE" id="PS50261"/>
    </source>
</evidence>
<evidence type="ECO:0000256" key="1">
    <source>
        <dbReference type="ARBA" id="ARBA00004141"/>
    </source>
</evidence>
<feature type="transmembrane region" description="Helical" evidence="5">
    <location>
        <begin position="483"/>
        <end position="505"/>
    </location>
</feature>
<organism evidence="8 9">
    <name type="scientific">Allacma fusca</name>
    <dbReference type="NCBI Taxonomy" id="39272"/>
    <lineage>
        <taxon>Eukaryota</taxon>
        <taxon>Metazoa</taxon>
        <taxon>Ecdysozoa</taxon>
        <taxon>Arthropoda</taxon>
        <taxon>Hexapoda</taxon>
        <taxon>Collembola</taxon>
        <taxon>Symphypleona</taxon>
        <taxon>Sminthuridae</taxon>
        <taxon>Allacma</taxon>
    </lineage>
</organism>
<gene>
    <name evidence="8" type="ORF">AFUS01_LOCUS9792</name>
</gene>
<name>A0A8J2JHV5_9HEXA</name>
<dbReference type="CDD" id="cd15039">
    <property type="entry name" value="7tmB3_Methuselah-like"/>
    <property type="match status" value="1"/>
</dbReference>
<feature type="transmembrane region" description="Helical" evidence="5">
    <location>
        <begin position="346"/>
        <end position="365"/>
    </location>
</feature>
<feature type="domain" description="G-protein coupled receptors family 2 profile 2" evidence="7">
    <location>
        <begin position="313"/>
        <end position="580"/>
    </location>
</feature>
<comment type="caution">
    <text evidence="8">The sequence shown here is derived from an EMBL/GenBank/DDBJ whole genome shotgun (WGS) entry which is preliminary data.</text>
</comment>
<dbReference type="Proteomes" id="UP000708208">
    <property type="component" value="Unassembled WGS sequence"/>
</dbReference>
<evidence type="ECO:0000256" key="5">
    <source>
        <dbReference type="SAM" id="Phobius"/>
    </source>
</evidence>
<keyword evidence="2 5" id="KW-0812">Transmembrane</keyword>
<dbReference type="PANTHER" id="PTHR46953:SF1">
    <property type="entry name" value="G-PROTEIN COUPLED RECEPTOR MTH-LIKE 1-RELATED"/>
    <property type="match status" value="1"/>
</dbReference>
<keyword evidence="3 5" id="KW-1133">Transmembrane helix</keyword>
<dbReference type="PROSITE" id="PS50261">
    <property type="entry name" value="G_PROTEIN_RECEP_F2_4"/>
    <property type="match status" value="1"/>
</dbReference>
<evidence type="ECO:0000256" key="2">
    <source>
        <dbReference type="ARBA" id="ARBA00022692"/>
    </source>
</evidence>
<dbReference type="InterPro" id="IPR000832">
    <property type="entry name" value="GPCR_2_secretin-like"/>
</dbReference>
<dbReference type="Pfam" id="PF00002">
    <property type="entry name" value="7tm_2"/>
    <property type="match status" value="1"/>
</dbReference>
<feature type="signal peptide" evidence="6">
    <location>
        <begin position="1"/>
        <end position="25"/>
    </location>
</feature>
<evidence type="ECO:0000256" key="4">
    <source>
        <dbReference type="ARBA" id="ARBA00023136"/>
    </source>
</evidence>
<feature type="transmembrane region" description="Helical" evidence="5">
    <location>
        <begin position="385"/>
        <end position="407"/>
    </location>
</feature>
<dbReference type="GO" id="GO:0007166">
    <property type="term" value="P:cell surface receptor signaling pathway"/>
    <property type="evidence" value="ECO:0007669"/>
    <property type="project" value="InterPro"/>
</dbReference>
<dbReference type="GO" id="GO:0016020">
    <property type="term" value="C:membrane"/>
    <property type="evidence" value="ECO:0007669"/>
    <property type="project" value="UniProtKB-SubCell"/>
</dbReference>